<dbReference type="AlphaFoldDB" id="A0A848H513"/>
<accession>A0A848H513</accession>
<evidence type="ECO:0000313" key="2">
    <source>
        <dbReference type="EMBL" id="NML45654.1"/>
    </source>
</evidence>
<dbReference type="InterPro" id="IPR009326">
    <property type="entry name" value="DUF984"/>
</dbReference>
<evidence type="ECO:0000313" key="3">
    <source>
        <dbReference type="Proteomes" id="UP000541185"/>
    </source>
</evidence>
<dbReference type="RefSeq" id="WP_169419730.1">
    <property type="nucleotide sequence ID" value="NZ_JABBFX010000001.1"/>
</dbReference>
<dbReference type="SMART" id="SM01022">
    <property type="entry name" value="ASCH"/>
    <property type="match status" value="1"/>
</dbReference>
<organism evidence="2 3">
    <name type="scientific">Ramlibacter agri</name>
    <dbReference type="NCBI Taxonomy" id="2728837"/>
    <lineage>
        <taxon>Bacteria</taxon>
        <taxon>Pseudomonadati</taxon>
        <taxon>Pseudomonadota</taxon>
        <taxon>Betaproteobacteria</taxon>
        <taxon>Burkholderiales</taxon>
        <taxon>Comamonadaceae</taxon>
        <taxon>Ramlibacter</taxon>
    </lineage>
</organism>
<dbReference type="EMBL" id="JABBFX010000001">
    <property type="protein sequence ID" value="NML45654.1"/>
    <property type="molecule type" value="Genomic_DNA"/>
</dbReference>
<dbReference type="SUPFAM" id="SSF88697">
    <property type="entry name" value="PUA domain-like"/>
    <property type="match status" value="1"/>
</dbReference>
<evidence type="ECO:0000259" key="1">
    <source>
        <dbReference type="SMART" id="SM01022"/>
    </source>
</evidence>
<sequence>MPVPARLAAFWYGFAADEARFYEAFSFGDNEQLADELAALVLQGSKRATASSVWSFEAKGKRLPQPGDLSIVTNWAGEPLCVIETRAFDVMPFSAVSAEFAALEGEGDGSLSYWQRAHRQYFTRECAKADRQFLENMLVACEQFEVVYRRRPGSPPARG</sequence>
<dbReference type="Pfam" id="PF04266">
    <property type="entry name" value="ASCH"/>
    <property type="match status" value="1"/>
</dbReference>
<dbReference type="InterPro" id="IPR015947">
    <property type="entry name" value="PUA-like_sf"/>
</dbReference>
<dbReference type="Proteomes" id="UP000541185">
    <property type="component" value="Unassembled WGS sequence"/>
</dbReference>
<reference evidence="2 3" key="1">
    <citation type="submission" date="2020-04" db="EMBL/GenBank/DDBJ databases">
        <title>Ramlibacter sp. G-1-2-2 isolated from soil.</title>
        <authorList>
            <person name="Dahal R.H."/>
        </authorList>
    </citation>
    <scope>NUCLEOTIDE SEQUENCE [LARGE SCALE GENOMIC DNA]</scope>
    <source>
        <strain evidence="2 3">G-1-2-2</strain>
    </source>
</reference>
<name>A0A848H513_9BURK</name>
<dbReference type="CDD" id="cd06553">
    <property type="entry name" value="ASCH_Ef3133_like"/>
    <property type="match status" value="1"/>
</dbReference>
<dbReference type="PIRSF" id="PIRSF021320">
    <property type="entry name" value="DUF984"/>
    <property type="match status" value="1"/>
</dbReference>
<dbReference type="PANTHER" id="PTHR39203">
    <property type="entry name" value="CYTOPLASMIC PROTEIN-RELATED"/>
    <property type="match status" value="1"/>
</dbReference>
<proteinExistence type="predicted"/>
<dbReference type="Gene3D" id="3.10.400.10">
    <property type="entry name" value="Sulfate adenylyltransferase"/>
    <property type="match status" value="1"/>
</dbReference>
<dbReference type="PANTHER" id="PTHR39203:SF1">
    <property type="entry name" value="CYTOPLASMIC PROTEIN"/>
    <property type="match status" value="1"/>
</dbReference>
<gene>
    <name evidence="2" type="ORF">HHL11_18040</name>
</gene>
<dbReference type="InterPro" id="IPR007374">
    <property type="entry name" value="ASCH_domain"/>
</dbReference>
<keyword evidence="3" id="KW-1185">Reference proteome</keyword>
<comment type="caution">
    <text evidence="2">The sequence shown here is derived from an EMBL/GenBank/DDBJ whole genome shotgun (WGS) entry which is preliminary data.</text>
</comment>
<feature type="domain" description="ASCH" evidence="1">
    <location>
        <begin position="25"/>
        <end position="148"/>
    </location>
</feature>
<protein>
    <submittedName>
        <fullName evidence="2">ASCH domain-containing protein</fullName>
    </submittedName>
</protein>